<name>A0A8J8GGP9_9BACI</name>
<dbReference type="InterPro" id="IPR026838">
    <property type="entry name" value="YheC/D"/>
</dbReference>
<accession>A0A8J8GGP9</accession>
<sequence length="352" mass="41285">MKKNNHPYFGILTTEGKNAPITGNFELFRDLSRKLAEKGRTVVVLTLSSLKNNKINGGYIFYEKKNSWAYVSNIGTPTVVYNRIPYRKDEQTEQFQAFSSWCKNKRIPMFNCSFFKKWDIYSILHKDAKLKKHLPFTEKVQSKEQLEQRIKDFRSLYLKPNDGSKGNGIFVLSINDNDSFQLKGHGQIYGSTFFQNIWDRKITPLLEKREYIIQQKKDLLQQNERTYDYRVLVHHVKNNWIVSGIGIRQSKRNGITTHVLKGGNLLEVDQVTNEKDLEYIRLLARRTGKVLERAFRPGAVKEFSMDIGKTVDNRFFIFDVNSKPMKFDEPDIYEKGLNHLVEIFLEYDTKRA</sequence>
<comment type="caution">
    <text evidence="1">The sequence shown here is derived from an EMBL/GenBank/DDBJ whole genome shotgun (WGS) entry which is preliminary data.</text>
</comment>
<dbReference type="RefSeq" id="WP_173731183.1">
    <property type="nucleotide sequence ID" value="NZ_JABTTE010000011.1"/>
</dbReference>
<protein>
    <submittedName>
        <fullName evidence="1">YheC/YheD family protein</fullName>
    </submittedName>
</protein>
<dbReference type="Proteomes" id="UP000625804">
    <property type="component" value="Unassembled WGS sequence"/>
</dbReference>
<gene>
    <name evidence="1" type="ORF">HR057_09475</name>
</gene>
<dbReference type="EMBL" id="JABTTE010000011">
    <property type="protein sequence ID" value="NSL51980.1"/>
    <property type="molecule type" value="Genomic_DNA"/>
</dbReference>
<keyword evidence="2" id="KW-1185">Reference proteome</keyword>
<evidence type="ECO:0000313" key="1">
    <source>
        <dbReference type="EMBL" id="NSL51980.1"/>
    </source>
</evidence>
<organism evidence="1 2">
    <name type="scientific">Calidifontibacillus erzurumensis</name>
    <dbReference type="NCBI Taxonomy" id="2741433"/>
    <lineage>
        <taxon>Bacteria</taxon>
        <taxon>Bacillati</taxon>
        <taxon>Bacillota</taxon>
        <taxon>Bacilli</taxon>
        <taxon>Bacillales</taxon>
        <taxon>Bacillaceae</taxon>
        <taxon>Calidifontibacillus/Schinkia group</taxon>
        <taxon>Calidifontibacillus</taxon>
    </lineage>
</organism>
<evidence type="ECO:0000313" key="2">
    <source>
        <dbReference type="Proteomes" id="UP000625804"/>
    </source>
</evidence>
<dbReference type="SUPFAM" id="SSF56059">
    <property type="entry name" value="Glutathione synthetase ATP-binding domain-like"/>
    <property type="match status" value="1"/>
</dbReference>
<reference evidence="1" key="1">
    <citation type="submission" date="2020-06" db="EMBL/GenBank/DDBJ databases">
        <title>A novel thermopfilic bacterium from Erzurum, Turkey.</title>
        <authorList>
            <person name="Adiguzel A."/>
            <person name="Ay H."/>
            <person name="Baltaci M.O."/>
        </authorList>
    </citation>
    <scope>NUCLEOTIDE SEQUENCE</scope>
    <source>
        <strain evidence="1">P2</strain>
    </source>
</reference>
<dbReference type="Pfam" id="PF14398">
    <property type="entry name" value="ATPgrasp_YheCD"/>
    <property type="match status" value="1"/>
</dbReference>
<dbReference type="AlphaFoldDB" id="A0A8J8GGP9"/>
<proteinExistence type="predicted"/>